<evidence type="ECO:0000313" key="7">
    <source>
        <dbReference type="EMBL" id="CAA0080715.1"/>
    </source>
</evidence>
<evidence type="ECO:0000256" key="1">
    <source>
        <dbReference type="ARBA" id="ARBA00022448"/>
    </source>
</evidence>
<protein>
    <submittedName>
        <fullName evidence="7">Putative siderophore transport system ATP-binding protein YusV</fullName>
    </submittedName>
</protein>
<organism evidence="7 9">
    <name type="scientific">Zhongshania aliphaticivorans</name>
    <dbReference type="NCBI Taxonomy" id="1470434"/>
    <lineage>
        <taxon>Bacteria</taxon>
        <taxon>Pseudomonadati</taxon>
        <taxon>Pseudomonadota</taxon>
        <taxon>Gammaproteobacteria</taxon>
        <taxon>Cellvibrionales</taxon>
        <taxon>Spongiibacteraceae</taxon>
        <taxon>Zhongshania</taxon>
    </lineage>
</organism>
<keyword evidence="9" id="KW-1185">Reference proteome</keyword>
<evidence type="ECO:0000256" key="5">
    <source>
        <dbReference type="ARBA" id="ARBA00037066"/>
    </source>
</evidence>
<evidence type="ECO:0000313" key="9">
    <source>
        <dbReference type="Proteomes" id="UP000435877"/>
    </source>
</evidence>
<accession>A0A5S9MUJ3</accession>
<dbReference type="CDD" id="cd03214">
    <property type="entry name" value="ABC_Iron-Siderophores_B12_Hemin"/>
    <property type="match status" value="1"/>
</dbReference>
<dbReference type="GO" id="GO:0016887">
    <property type="term" value="F:ATP hydrolysis activity"/>
    <property type="evidence" value="ECO:0007669"/>
    <property type="project" value="InterPro"/>
</dbReference>
<evidence type="ECO:0000259" key="6">
    <source>
        <dbReference type="PROSITE" id="PS50893"/>
    </source>
</evidence>
<proteinExistence type="predicted"/>
<evidence type="ECO:0000256" key="3">
    <source>
        <dbReference type="ARBA" id="ARBA00022840"/>
    </source>
</evidence>
<dbReference type="EMBL" id="CACSIK010000001">
    <property type="protein sequence ID" value="CAA0080715.1"/>
    <property type="molecule type" value="Genomic_DNA"/>
</dbReference>
<evidence type="ECO:0000313" key="8">
    <source>
        <dbReference type="EMBL" id="CAA0085559.1"/>
    </source>
</evidence>
<dbReference type="SUPFAM" id="SSF52540">
    <property type="entry name" value="P-loop containing nucleoside triphosphate hydrolases"/>
    <property type="match status" value="1"/>
</dbReference>
<dbReference type="EMBL" id="CACSIM010000001">
    <property type="protein sequence ID" value="CAA0085559.1"/>
    <property type="molecule type" value="Genomic_DNA"/>
</dbReference>
<reference evidence="9 10" key="1">
    <citation type="submission" date="2019-11" db="EMBL/GenBank/DDBJ databases">
        <authorList>
            <person name="Holert J."/>
        </authorList>
    </citation>
    <scope>NUCLEOTIDE SEQUENCE [LARGE SCALE GENOMIC DNA]</scope>
    <source>
        <strain evidence="8">BC3_2A</strain>
        <strain evidence="7">SB11_1A</strain>
    </source>
</reference>
<evidence type="ECO:0000313" key="10">
    <source>
        <dbReference type="Proteomes" id="UP000439591"/>
    </source>
</evidence>
<dbReference type="Pfam" id="PF00005">
    <property type="entry name" value="ABC_tran"/>
    <property type="match status" value="1"/>
</dbReference>
<keyword evidence="4" id="KW-1278">Translocase</keyword>
<dbReference type="RefSeq" id="WP_159266945.1">
    <property type="nucleotide sequence ID" value="NZ_CACSIK010000001.1"/>
</dbReference>
<dbReference type="AlphaFoldDB" id="A0A5S9MUJ3"/>
<keyword evidence="3 7" id="KW-0067">ATP-binding</keyword>
<dbReference type="OrthoDB" id="5292475at2"/>
<gene>
    <name evidence="7" type="primary">yusV</name>
    <name evidence="7" type="ORF">IHBHHGIJ_00233</name>
    <name evidence="8" type="ORF">KFEGEMFD_00916</name>
</gene>
<dbReference type="PANTHER" id="PTHR42794">
    <property type="entry name" value="HEMIN IMPORT ATP-BINDING PROTEIN HMUV"/>
    <property type="match status" value="1"/>
</dbReference>
<dbReference type="Proteomes" id="UP000439591">
    <property type="component" value="Unassembled WGS sequence"/>
</dbReference>
<dbReference type="InterPro" id="IPR003439">
    <property type="entry name" value="ABC_transporter-like_ATP-bd"/>
</dbReference>
<keyword evidence="2" id="KW-0547">Nucleotide-binding</keyword>
<dbReference type="Gene3D" id="3.40.50.300">
    <property type="entry name" value="P-loop containing nucleotide triphosphate hydrolases"/>
    <property type="match status" value="1"/>
</dbReference>
<feature type="domain" description="ABC transporter" evidence="6">
    <location>
        <begin position="2"/>
        <end position="240"/>
    </location>
</feature>
<dbReference type="Proteomes" id="UP000435877">
    <property type="component" value="Unassembled WGS sequence"/>
</dbReference>
<comment type="function">
    <text evidence="5">Part of the ABC transporter complex HmuTUV involved in hemin import. Responsible for energy coupling to the transport system.</text>
</comment>
<dbReference type="PANTHER" id="PTHR42794:SF1">
    <property type="entry name" value="HEMIN IMPORT ATP-BINDING PROTEIN HMUV"/>
    <property type="match status" value="1"/>
</dbReference>
<dbReference type="InterPro" id="IPR003593">
    <property type="entry name" value="AAA+_ATPase"/>
</dbReference>
<evidence type="ECO:0000256" key="4">
    <source>
        <dbReference type="ARBA" id="ARBA00022967"/>
    </source>
</evidence>
<dbReference type="PROSITE" id="PS50893">
    <property type="entry name" value="ABC_TRANSPORTER_2"/>
    <property type="match status" value="1"/>
</dbReference>
<dbReference type="SMART" id="SM00382">
    <property type="entry name" value="AAA"/>
    <property type="match status" value="1"/>
</dbReference>
<evidence type="ECO:0000256" key="2">
    <source>
        <dbReference type="ARBA" id="ARBA00022741"/>
    </source>
</evidence>
<dbReference type="InterPro" id="IPR027417">
    <property type="entry name" value="P-loop_NTPase"/>
</dbReference>
<name>A0A5S9MUJ3_9GAMM</name>
<sequence>MIQLNKLSVGYPDVDDAVLKHLDMAVKPGNFVCLLGRNGAGKSTLLRTLAGLQNTKAGQVLIHDQNVHSLNPVERARHIAVVLTDRQFGLGLTVDDAVAMGRQPHTGWRGKLSHHDWDLVAKALKLADASNLAGRYLDDLSDGEKQRVMIARAVAQAPRVMLLDEITAFLDLPGRVASMMMLKQYAVANSATVVLSSHDLELSLQLADTIWLLDGKGNCLTGTPSSLQETGAIAAVFDTRDVKFSAITKQFELQKNLN</sequence>
<keyword evidence="1" id="KW-0813">Transport</keyword>
<dbReference type="GO" id="GO:0005524">
    <property type="term" value="F:ATP binding"/>
    <property type="evidence" value="ECO:0007669"/>
    <property type="project" value="UniProtKB-KW"/>
</dbReference>